<dbReference type="InParanoid" id="A0A200R1T1"/>
<dbReference type="EMBL" id="MVGT01000481">
    <property type="protein sequence ID" value="OVA16684.1"/>
    <property type="molecule type" value="Genomic_DNA"/>
</dbReference>
<dbReference type="STRING" id="56857.A0A200R1T1"/>
<protein>
    <submittedName>
        <fullName evidence="5">Pectinesterase inhibitor domain</fullName>
    </submittedName>
</protein>
<dbReference type="InterPro" id="IPR035513">
    <property type="entry name" value="Invertase/methylesterase_inhib"/>
</dbReference>
<dbReference type="PANTHER" id="PTHR36710:SF4">
    <property type="entry name" value="PLANT INVERTASE_PECTIN METHYLESTERASE INHIBITOR SUPERFAMILY PROTEIN"/>
    <property type="match status" value="1"/>
</dbReference>
<dbReference type="OrthoDB" id="764172at2759"/>
<evidence type="ECO:0000256" key="3">
    <source>
        <dbReference type="ARBA" id="ARBA00038471"/>
    </source>
</evidence>
<reference evidence="5 6" key="1">
    <citation type="journal article" date="2017" name="Mol. Plant">
        <title>The Genome of Medicinal Plant Macleaya cordata Provides New Insights into Benzylisoquinoline Alkaloids Metabolism.</title>
        <authorList>
            <person name="Liu X."/>
            <person name="Liu Y."/>
            <person name="Huang P."/>
            <person name="Ma Y."/>
            <person name="Qing Z."/>
            <person name="Tang Q."/>
            <person name="Cao H."/>
            <person name="Cheng P."/>
            <person name="Zheng Y."/>
            <person name="Yuan Z."/>
            <person name="Zhou Y."/>
            <person name="Liu J."/>
            <person name="Tang Z."/>
            <person name="Zhuo Y."/>
            <person name="Zhang Y."/>
            <person name="Yu L."/>
            <person name="Huang J."/>
            <person name="Yang P."/>
            <person name="Peng Q."/>
            <person name="Zhang J."/>
            <person name="Jiang W."/>
            <person name="Zhang Z."/>
            <person name="Lin K."/>
            <person name="Ro D.K."/>
            <person name="Chen X."/>
            <person name="Xiong X."/>
            <person name="Shang Y."/>
            <person name="Huang S."/>
            <person name="Zeng J."/>
        </authorList>
    </citation>
    <scope>NUCLEOTIDE SEQUENCE [LARGE SCALE GENOMIC DNA]</scope>
    <source>
        <strain evidence="6">cv. BLH2017</strain>
        <tissue evidence="5">Root</tissue>
    </source>
</reference>
<dbReference type="FunFam" id="1.20.140.40:FF:000008">
    <property type="entry name" value="Invertase/pectin methylesterase inhibitor family protein"/>
    <property type="match status" value="1"/>
</dbReference>
<dbReference type="InterPro" id="IPR052421">
    <property type="entry name" value="PCW_Enzyme_Inhibitor"/>
</dbReference>
<comment type="similarity">
    <text evidence="3">Belongs to the PMEI family.</text>
</comment>
<dbReference type="NCBIfam" id="TIGR01614">
    <property type="entry name" value="PME_inhib"/>
    <property type="match status" value="1"/>
</dbReference>
<dbReference type="GO" id="GO:0046910">
    <property type="term" value="F:pectinesterase inhibitor activity"/>
    <property type="evidence" value="ECO:0007669"/>
    <property type="project" value="InterPro"/>
</dbReference>
<gene>
    <name evidence="5" type="ORF">BVC80_1543g126</name>
</gene>
<evidence type="ECO:0000259" key="4">
    <source>
        <dbReference type="SMART" id="SM00856"/>
    </source>
</evidence>
<dbReference type="SUPFAM" id="SSF101148">
    <property type="entry name" value="Plant invertase/pectin methylesterase inhibitor"/>
    <property type="match status" value="1"/>
</dbReference>
<keyword evidence="1" id="KW-0732">Signal</keyword>
<feature type="domain" description="Pectinesterase inhibitor" evidence="4">
    <location>
        <begin position="10"/>
        <end position="149"/>
    </location>
</feature>
<dbReference type="PANTHER" id="PTHR36710">
    <property type="entry name" value="PECTINESTERASE INHIBITOR-LIKE"/>
    <property type="match status" value="1"/>
</dbReference>
<dbReference type="InterPro" id="IPR034086">
    <property type="entry name" value="PMEI_plant"/>
</dbReference>
<dbReference type="CDD" id="cd15797">
    <property type="entry name" value="PMEI"/>
    <property type="match status" value="1"/>
</dbReference>
<sequence length="157" mass="16855">MISCSILKADSNALVNQICLKTDNPSFCITVLNSNPGTASADLQGLATIAINLALNNATDTSNYISSLLVNSTDNEQKDQFTHCKDSYEFITDDLNTAGRSLGSHDYQEISVMAGAMADQVKYCESVVKSTLSERNKNMGYLVGIILSVSNLLKSSS</sequence>
<keyword evidence="6" id="KW-1185">Reference proteome</keyword>
<dbReference type="SMART" id="SM00856">
    <property type="entry name" value="PMEI"/>
    <property type="match status" value="1"/>
</dbReference>
<dbReference type="AlphaFoldDB" id="A0A200R1T1"/>
<name>A0A200R1T1_MACCD</name>
<evidence type="ECO:0000313" key="6">
    <source>
        <dbReference type="Proteomes" id="UP000195402"/>
    </source>
</evidence>
<keyword evidence="2" id="KW-1015">Disulfide bond</keyword>
<dbReference type="OMA" id="VLCVQNY"/>
<dbReference type="FunCoup" id="A0A200R1T1">
    <property type="interactions" value="11"/>
</dbReference>
<comment type="caution">
    <text evidence="5">The sequence shown here is derived from an EMBL/GenBank/DDBJ whole genome shotgun (WGS) entry which is preliminary data.</text>
</comment>
<dbReference type="Gene3D" id="1.20.140.40">
    <property type="entry name" value="Invertase/pectin methylesterase inhibitor family protein"/>
    <property type="match status" value="1"/>
</dbReference>
<dbReference type="Proteomes" id="UP000195402">
    <property type="component" value="Unassembled WGS sequence"/>
</dbReference>
<dbReference type="InterPro" id="IPR006501">
    <property type="entry name" value="Pectinesterase_inhib_dom"/>
</dbReference>
<organism evidence="5 6">
    <name type="scientific">Macleaya cordata</name>
    <name type="common">Five-seeded plume-poppy</name>
    <name type="synonym">Bocconia cordata</name>
    <dbReference type="NCBI Taxonomy" id="56857"/>
    <lineage>
        <taxon>Eukaryota</taxon>
        <taxon>Viridiplantae</taxon>
        <taxon>Streptophyta</taxon>
        <taxon>Embryophyta</taxon>
        <taxon>Tracheophyta</taxon>
        <taxon>Spermatophyta</taxon>
        <taxon>Magnoliopsida</taxon>
        <taxon>Ranunculales</taxon>
        <taxon>Papaveraceae</taxon>
        <taxon>Papaveroideae</taxon>
        <taxon>Macleaya</taxon>
    </lineage>
</organism>
<evidence type="ECO:0000256" key="1">
    <source>
        <dbReference type="ARBA" id="ARBA00022729"/>
    </source>
</evidence>
<evidence type="ECO:0000256" key="2">
    <source>
        <dbReference type="ARBA" id="ARBA00023157"/>
    </source>
</evidence>
<proteinExistence type="inferred from homology"/>
<evidence type="ECO:0000313" key="5">
    <source>
        <dbReference type="EMBL" id="OVA16684.1"/>
    </source>
</evidence>
<accession>A0A200R1T1</accession>
<dbReference type="Pfam" id="PF04043">
    <property type="entry name" value="PMEI"/>
    <property type="match status" value="1"/>
</dbReference>